<keyword evidence="3" id="KW-0597">Phosphoprotein</keyword>
<feature type="transmembrane region" description="Helical" evidence="9">
    <location>
        <begin position="181"/>
        <end position="200"/>
    </location>
</feature>
<keyword evidence="5" id="KW-0547">Nucleotide-binding</keyword>
<dbReference type="Proteomes" id="UP001193389">
    <property type="component" value="Chromosome"/>
</dbReference>
<evidence type="ECO:0000313" key="13">
    <source>
        <dbReference type="Proteomes" id="UP001193389"/>
    </source>
</evidence>
<dbReference type="Pfam" id="PF02518">
    <property type="entry name" value="HATPase_c"/>
    <property type="match status" value="1"/>
</dbReference>
<feature type="transmembrane region" description="Helical" evidence="9">
    <location>
        <begin position="6"/>
        <end position="27"/>
    </location>
</feature>
<dbReference type="KEGG" id="anf:AQPE_4483"/>
<dbReference type="EMBL" id="AP018694">
    <property type="protein sequence ID" value="BBE20292.1"/>
    <property type="molecule type" value="Genomic_DNA"/>
</dbReference>
<sequence>MNLIFTIYSVLFLATALVSFFVSFLAWQRRLVNGAKELVLLMIAIGLGAFCLIFETASLSITEKILWSKLEFFGGITAPVLYLIFVLRYTGKDKFLSPKYLFLLFIIPLITLALTITNEKHSLIWVGFSAISEETNLMEYYHGLGFWLGYIVYSNLMLLFAAINLIGFILHQNKPFLTQGLILLIGGLFPWITSFIYLTGNSPVIGLDITPVSILLSGIIAAFAILNIRFLDLVPVARETLVETLPDGILVLDGQNRILDINGVALLFLGIQNKNIIGLPVQSTVASEIQLLNAVIDRETNDQTHEVRSRAEIRTFRILKHFVKGQIESRLVIIRDITEQRKAECELIKAKEHAEESDRLKSVFLANMSHEIRTPMNGILGFADLLKDRELSNETSQEYLSIIEKSGMRLLNIINELIEISKIESGTMGINMSETNVNDQTQFVFNFFKPEAERKGLFLTVKNSLSGSKAIICTDCEKLYAILTNLVKNAIKFTNAGTIEVGYKCIESNSLSSTSELLFFVKDTGIGISPELKEIIFERFRQGSESLNKRFEGIGLGLAISKAYVEMLGGRIWIDTDSEVGSVFNFTIPYCNNGTNKQSNKGFIQDKLGVNAENTNETLIA</sequence>
<dbReference type="PANTHER" id="PTHR43711">
    <property type="entry name" value="TWO-COMPONENT HISTIDINE KINASE"/>
    <property type="match status" value="1"/>
</dbReference>
<keyword evidence="13" id="KW-1185">Reference proteome</keyword>
<feature type="domain" description="Histidine kinase" evidence="10">
    <location>
        <begin position="367"/>
        <end position="592"/>
    </location>
</feature>
<comment type="catalytic activity">
    <reaction evidence="1">
        <text>ATP + protein L-histidine = ADP + protein N-phospho-L-histidine.</text>
        <dbReference type="EC" id="2.7.13.3"/>
    </reaction>
</comment>
<dbReference type="RefSeq" id="WP_318348452.1">
    <property type="nucleotide sequence ID" value="NZ_AP018694.1"/>
</dbReference>
<keyword evidence="6 12" id="KW-0418">Kinase</keyword>
<dbReference type="Pfam" id="PF16927">
    <property type="entry name" value="HisKA_7TM"/>
    <property type="match status" value="1"/>
</dbReference>
<dbReference type="InterPro" id="IPR031621">
    <property type="entry name" value="HisKA_7TM"/>
</dbReference>
<dbReference type="PROSITE" id="PS50112">
    <property type="entry name" value="PAS"/>
    <property type="match status" value="1"/>
</dbReference>
<dbReference type="SUPFAM" id="SSF47384">
    <property type="entry name" value="Homodimeric domain of signal transducing histidine kinase"/>
    <property type="match status" value="1"/>
</dbReference>
<feature type="transmembrane region" description="Helical" evidence="9">
    <location>
        <begin position="147"/>
        <end position="169"/>
    </location>
</feature>
<feature type="transmembrane region" description="Helical" evidence="9">
    <location>
        <begin position="212"/>
        <end position="231"/>
    </location>
</feature>
<dbReference type="Pfam" id="PF08448">
    <property type="entry name" value="PAS_4"/>
    <property type="match status" value="1"/>
</dbReference>
<dbReference type="Gene3D" id="1.10.287.130">
    <property type="match status" value="1"/>
</dbReference>
<dbReference type="InterPro" id="IPR005467">
    <property type="entry name" value="His_kinase_dom"/>
</dbReference>
<feature type="transmembrane region" description="Helical" evidence="9">
    <location>
        <begin position="39"/>
        <end position="60"/>
    </location>
</feature>
<keyword evidence="9" id="KW-0812">Transmembrane</keyword>
<keyword evidence="8" id="KW-0902">Two-component regulatory system</keyword>
<evidence type="ECO:0000259" key="11">
    <source>
        <dbReference type="PROSITE" id="PS50112"/>
    </source>
</evidence>
<dbReference type="InterPro" id="IPR036097">
    <property type="entry name" value="HisK_dim/P_sf"/>
</dbReference>
<dbReference type="CDD" id="cd00082">
    <property type="entry name" value="HisKA"/>
    <property type="match status" value="1"/>
</dbReference>
<dbReference type="Pfam" id="PF00512">
    <property type="entry name" value="HisKA"/>
    <property type="match status" value="1"/>
</dbReference>
<evidence type="ECO:0000256" key="6">
    <source>
        <dbReference type="ARBA" id="ARBA00022777"/>
    </source>
</evidence>
<dbReference type="SMART" id="SM00091">
    <property type="entry name" value="PAS"/>
    <property type="match status" value="1"/>
</dbReference>
<dbReference type="EC" id="2.7.13.3" evidence="2"/>
<keyword evidence="7" id="KW-0067">ATP-binding</keyword>
<dbReference type="InterPro" id="IPR035965">
    <property type="entry name" value="PAS-like_dom_sf"/>
</dbReference>
<dbReference type="GO" id="GO:0005524">
    <property type="term" value="F:ATP binding"/>
    <property type="evidence" value="ECO:0007669"/>
    <property type="project" value="UniProtKB-KW"/>
</dbReference>
<dbReference type="InterPro" id="IPR036890">
    <property type="entry name" value="HATPase_C_sf"/>
</dbReference>
<dbReference type="InterPro" id="IPR000014">
    <property type="entry name" value="PAS"/>
</dbReference>
<dbReference type="SUPFAM" id="SSF55874">
    <property type="entry name" value="ATPase domain of HSP90 chaperone/DNA topoisomerase II/histidine kinase"/>
    <property type="match status" value="1"/>
</dbReference>
<dbReference type="SUPFAM" id="SSF55785">
    <property type="entry name" value="PYP-like sensor domain (PAS domain)"/>
    <property type="match status" value="1"/>
</dbReference>
<dbReference type="PROSITE" id="PS50109">
    <property type="entry name" value="HIS_KIN"/>
    <property type="match status" value="1"/>
</dbReference>
<evidence type="ECO:0000256" key="9">
    <source>
        <dbReference type="SAM" id="Phobius"/>
    </source>
</evidence>
<proteinExistence type="predicted"/>
<dbReference type="InterPro" id="IPR013656">
    <property type="entry name" value="PAS_4"/>
</dbReference>
<feature type="domain" description="PAS" evidence="11">
    <location>
        <begin position="241"/>
        <end position="278"/>
    </location>
</feature>
<evidence type="ECO:0000256" key="7">
    <source>
        <dbReference type="ARBA" id="ARBA00022840"/>
    </source>
</evidence>
<evidence type="ECO:0000313" key="12">
    <source>
        <dbReference type="EMBL" id="BBE20292.1"/>
    </source>
</evidence>
<dbReference type="PRINTS" id="PR00344">
    <property type="entry name" value="BCTRLSENSOR"/>
</dbReference>
<dbReference type="AlphaFoldDB" id="A0A5K7SF78"/>
<accession>A0A5K7SF78</accession>
<evidence type="ECO:0000256" key="8">
    <source>
        <dbReference type="ARBA" id="ARBA00023012"/>
    </source>
</evidence>
<dbReference type="GO" id="GO:0000155">
    <property type="term" value="F:phosphorelay sensor kinase activity"/>
    <property type="evidence" value="ECO:0007669"/>
    <property type="project" value="InterPro"/>
</dbReference>
<dbReference type="InterPro" id="IPR004358">
    <property type="entry name" value="Sig_transdc_His_kin-like_C"/>
</dbReference>
<evidence type="ECO:0000256" key="4">
    <source>
        <dbReference type="ARBA" id="ARBA00022679"/>
    </source>
</evidence>
<evidence type="ECO:0000256" key="2">
    <source>
        <dbReference type="ARBA" id="ARBA00012438"/>
    </source>
</evidence>
<reference evidence="12" key="1">
    <citation type="journal article" date="2020" name="Int. J. Syst. Evol. Microbiol.">
        <title>Aquipluma nitroreducens gen. nov. sp. nov., a novel facultatively anaerobic bacterium isolated from a freshwater lake.</title>
        <authorList>
            <person name="Watanabe M."/>
            <person name="Kojima H."/>
            <person name="Fukui M."/>
        </authorList>
    </citation>
    <scope>NUCLEOTIDE SEQUENCE</scope>
    <source>
        <strain evidence="12">MeG22</strain>
    </source>
</reference>
<name>A0A5K7SF78_9BACT</name>
<dbReference type="SMART" id="SM00387">
    <property type="entry name" value="HATPase_c"/>
    <property type="match status" value="1"/>
</dbReference>
<dbReference type="FunFam" id="1.10.287.130:FF:000002">
    <property type="entry name" value="Two-component osmosensing histidine kinase"/>
    <property type="match status" value="1"/>
</dbReference>
<keyword evidence="9" id="KW-0472">Membrane</keyword>
<evidence type="ECO:0000256" key="5">
    <source>
        <dbReference type="ARBA" id="ARBA00022741"/>
    </source>
</evidence>
<dbReference type="Gene3D" id="3.30.565.10">
    <property type="entry name" value="Histidine kinase-like ATPase, C-terminal domain"/>
    <property type="match status" value="1"/>
</dbReference>
<organism evidence="12 13">
    <name type="scientific">Aquipluma nitroreducens</name>
    <dbReference type="NCBI Taxonomy" id="2010828"/>
    <lineage>
        <taxon>Bacteria</taxon>
        <taxon>Pseudomonadati</taxon>
        <taxon>Bacteroidota</taxon>
        <taxon>Bacteroidia</taxon>
        <taxon>Marinilabiliales</taxon>
        <taxon>Prolixibacteraceae</taxon>
        <taxon>Aquipluma</taxon>
    </lineage>
</organism>
<dbReference type="SMART" id="SM00388">
    <property type="entry name" value="HisKA"/>
    <property type="match status" value="1"/>
</dbReference>
<evidence type="ECO:0000256" key="1">
    <source>
        <dbReference type="ARBA" id="ARBA00000085"/>
    </source>
</evidence>
<protein>
    <recommendedName>
        <fullName evidence="2">histidine kinase</fullName>
        <ecNumber evidence="2">2.7.13.3</ecNumber>
    </recommendedName>
</protein>
<dbReference type="NCBIfam" id="TIGR00229">
    <property type="entry name" value="sensory_box"/>
    <property type="match status" value="1"/>
</dbReference>
<dbReference type="InterPro" id="IPR050736">
    <property type="entry name" value="Sensor_HK_Regulatory"/>
</dbReference>
<dbReference type="InterPro" id="IPR003594">
    <property type="entry name" value="HATPase_dom"/>
</dbReference>
<feature type="transmembrane region" description="Helical" evidence="9">
    <location>
        <begin position="72"/>
        <end position="89"/>
    </location>
</feature>
<feature type="transmembrane region" description="Helical" evidence="9">
    <location>
        <begin position="101"/>
        <end position="118"/>
    </location>
</feature>
<gene>
    <name evidence="12" type="ORF">AQPE_4483</name>
</gene>
<keyword evidence="4" id="KW-0808">Transferase</keyword>
<evidence type="ECO:0000259" key="10">
    <source>
        <dbReference type="PROSITE" id="PS50109"/>
    </source>
</evidence>
<dbReference type="InterPro" id="IPR003661">
    <property type="entry name" value="HisK_dim/P_dom"/>
</dbReference>
<dbReference type="Gene3D" id="3.30.450.20">
    <property type="entry name" value="PAS domain"/>
    <property type="match status" value="1"/>
</dbReference>
<evidence type="ECO:0000256" key="3">
    <source>
        <dbReference type="ARBA" id="ARBA00022553"/>
    </source>
</evidence>
<dbReference type="CDD" id="cd00130">
    <property type="entry name" value="PAS"/>
    <property type="match status" value="1"/>
</dbReference>
<keyword evidence="9" id="KW-1133">Transmembrane helix</keyword>
<dbReference type="PANTHER" id="PTHR43711:SF31">
    <property type="entry name" value="HISTIDINE KINASE"/>
    <property type="match status" value="1"/>
</dbReference>